<protein>
    <recommendedName>
        <fullName evidence="3">IFT121 second beta-propeller domain-containing protein</fullName>
    </recommendedName>
</protein>
<dbReference type="GeneID" id="20330044"/>
<dbReference type="OrthoDB" id="10260567at2759"/>
<keyword evidence="2" id="KW-0677">Repeat</keyword>
<dbReference type="PANTHER" id="PTHR12764">
    <property type="entry name" value="WD REPEAT DOMAIN-RELATED"/>
    <property type="match status" value="1"/>
</dbReference>
<dbReference type="EMBL" id="KL598556">
    <property type="protein sequence ID" value="KER18703.1"/>
    <property type="molecule type" value="Genomic_DNA"/>
</dbReference>
<dbReference type="Proteomes" id="UP000054324">
    <property type="component" value="Unassembled WGS sequence"/>
</dbReference>
<gene>
    <name evidence="4" type="ORF">T265_15879</name>
</gene>
<organism evidence="4 5">
    <name type="scientific">Opisthorchis viverrini</name>
    <name type="common">Southeast Asian liver fluke</name>
    <dbReference type="NCBI Taxonomy" id="6198"/>
    <lineage>
        <taxon>Eukaryota</taxon>
        <taxon>Metazoa</taxon>
        <taxon>Spiralia</taxon>
        <taxon>Lophotrochozoa</taxon>
        <taxon>Platyhelminthes</taxon>
        <taxon>Trematoda</taxon>
        <taxon>Digenea</taxon>
        <taxon>Opisthorchiida</taxon>
        <taxon>Opisthorchiata</taxon>
        <taxon>Opisthorchiidae</taxon>
        <taxon>Opisthorchis</taxon>
    </lineage>
</organism>
<dbReference type="RefSeq" id="XP_009177550.1">
    <property type="nucleotide sequence ID" value="XM_009179286.1"/>
</dbReference>
<proteinExistence type="predicted"/>
<dbReference type="STRING" id="6198.A0A074YVL9"/>
<feature type="domain" description="IFT121 second beta-propeller" evidence="3">
    <location>
        <begin position="11"/>
        <end position="123"/>
    </location>
</feature>
<evidence type="ECO:0000256" key="1">
    <source>
        <dbReference type="ARBA" id="ARBA00022574"/>
    </source>
</evidence>
<evidence type="ECO:0000313" key="5">
    <source>
        <dbReference type="Proteomes" id="UP000054324"/>
    </source>
</evidence>
<name>A0A074YVL9_OPIVI</name>
<feature type="non-terminal residue" evidence="4">
    <location>
        <position position="127"/>
    </location>
</feature>
<dbReference type="AlphaFoldDB" id="A0A074YVL9"/>
<dbReference type="InterPro" id="IPR056158">
    <property type="entry name" value="Beta-prop_IFT121_2nd"/>
</dbReference>
<dbReference type="Pfam" id="PF23390">
    <property type="entry name" value="Beta-prop_WDR35_2nd"/>
    <property type="match status" value="1"/>
</dbReference>
<keyword evidence="5" id="KW-1185">Reference proteome</keyword>
<dbReference type="CTD" id="20330044"/>
<dbReference type="KEGG" id="ovi:T265_15879"/>
<dbReference type="GO" id="GO:0035721">
    <property type="term" value="P:intraciliary retrograde transport"/>
    <property type="evidence" value="ECO:0007669"/>
    <property type="project" value="TreeGrafter"/>
</dbReference>
<evidence type="ECO:0000259" key="3">
    <source>
        <dbReference type="Pfam" id="PF23390"/>
    </source>
</evidence>
<evidence type="ECO:0000313" key="4">
    <source>
        <dbReference type="EMBL" id="KER18703.1"/>
    </source>
</evidence>
<accession>A0A074YVL9</accession>
<dbReference type="InterPro" id="IPR039857">
    <property type="entry name" value="Ift122/121"/>
</dbReference>
<dbReference type="GO" id="GO:0061512">
    <property type="term" value="P:protein localization to cilium"/>
    <property type="evidence" value="ECO:0007669"/>
    <property type="project" value="TreeGrafter"/>
</dbReference>
<dbReference type="GO" id="GO:0030991">
    <property type="term" value="C:intraciliary transport particle A"/>
    <property type="evidence" value="ECO:0007669"/>
    <property type="project" value="TreeGrafter"/>
</dbReference>
<dbReference type="GO" id="GO:0097730">
    <property type="term" value="C:non-motile cilium"/>
    <property type="evidence" value="ECO:0007669"/>
    <property type="project" value="TreeGrafter"/>
</dbReference>
<reference evidence="4 5" key="1">
    <citation type="submission" date="2013-11" db="EMBL/GenBank/DDBJ databases">
        <title>Opisthorchis viverrini - life in the bile duct.</title>
        <authorList>
            <person name="Young N.D."/>
            <person name="Nagarajan N."/>
            <person name="Lin S.J."/>
            <person name="Korhonen P.K."/>
            <person name="Jex A.R."/>
            <person name="Hall R.S."/>
            <person name="Safavi-Hemami H."/>
            <person name="Kaewkong W."/>
            <person name="Bertrand D."/>
            <person name="Gao S."/>
            <person name="Seet Q."/>
            <person name="Wongkham S."/>
            <person name="Teh B.T."/>
            <person name="Wongkham C."/>
            <person name="Intapan P.M."/>
            <person name="Maleewong W."/>
            <person name="Yang X."/>
            <person name="Hu M."/>
            <person name="Wang Z."/>
            <person name="Hofmann A."/>
            <person name="Sternberg P.W."/>
            <person name="Tan P."/>
            <person name="Wang J."/>
            <person name="Gasser R.B."/>
        </authorList>
    </citation>
    <scope>NUCLEOTIDE SEQUENCE [LARGE SCALE GENOMIC DNA]</scope>
</reference>
<dbReference type="GO" id="GO:1905515">
    <property type="term" value="P:non-motile cilium assembly"/>
    <property type="evidence" value="ECO:0007669"/>
    <property type="project" value="TreeGrafter"/>
</dbReference>
<keyword evidence="1" id="KW-0853">WD repeat</keyword>
<dbReference type="PANTHER" id="PTHR12764:SF5">
    <property type="entry name" value="LD29485P"/>
    <property type="match status" value="1"/>
</dbReference>
<sequence length="127" mass="14464">MNSFSNLLYFRSSKLAIVDDSGVLTMHLTTDGTPNGGALLEDRQKLNDFVRKDVWDIRFSEDNPDMFAIMEKTRMFIFDRLQASDTVQTSTFICSFHNLEVLGVLLDELVALEDQPSKDCLLRVPVK</sequence>
<evidence type="ECO:0000256" key="2">
    <source>
        <dbReference type="ARBA" id="ARBA00022737"/>
    </source>
</evidence>